<comment type="caution">
    <text evidence="1">The sequence shown here is derived from an EMBL/GenBank/DDBJ whole genome shotgun (WGS) entry which is preliminary data.</text>
</comment>
<organism evidence="1 2">
    <name type="scientific">Streptomyces xinghaiensis</name>
    <dbReference type="NCBI Taxonomy" id="1038928"/>
    <lineage>
        <taxon>Bacteria</taxon>
        <taxon>Bacillati</taxon>
        <taxon>Actinomycetota</taxon>
        <taxon>Actinomycetes</taxon>
        <taxon>Kitasatosporales</taxon>
        <taxon>Streptomycetaceae</taxon>
        <taxon>Streptomyces</taxon>
    </lineage>
</organism>
<evidence type="ECO:0000313" key="2">
    <source>
        <dbReference type="Proteomes" id="UP000028058"/>
    </source>
</evidence>
<accession>A0A420V1Q0</accession>
<proteinExistence type="predicted"/>
<keyword evidence="2" id="KW-1185">Reference proteome</keyword>
<dbReference type="OrthoDB" id="3854769at2"/>
<evidence type="ECO:0008006" key="3">
    <source>
        <dbReference type="Google" id="ProtNLM"/>
    </source>
</evidence>
<gene>
    <name evidence="1" type="ORF">SFRA_018290</name>
</gene>
<dbReference type="Proteomes" id="UP000028058">
    <property type="component" value="Unassembled WGS sequence"/>
</dbReference>
<dbReference type="RefSeq" id="WP_043466837.1">
    <property type="nucleotide sequence ID" value="NZ_CP134822.1"/>
</dbReference>
<sequence>MAEPIVGAALWRRVMAAAGYRCQCAGQCGNPHTKGEGRCLKEHDKYASRHSGPVRLLAAAADPATPPRAAALLPVADLRAWCPTCFDATRRAAQRLTRAAPDPAQGGLFDL</sequence>
<name>A0A420V1Q0_9ACTN</name>
<protein>
    <recommendedName>
        <fullName evidence="3">HNH endonuclease</fullName>
    </recommendedName>
</protein>
<dbReference type="AlphaFoldDB" id="A0A420V1Q0"/>
<reference evidence="1 2" key="1">
    <citation type="journal article" date="2014" name="Genome Announc.">
        <title>Draft Genome Sequence of Streptomyces fradiae ATCC 19609, a Strain Highly Sensitive to Antibiotics.</title>
        <authorList>
            <person name="Bekker O.B."/>
            <person name="Klimina K.M."/>
            <person name="Vatlin A.A."/>
            <person name="Zakharevich N.V."/>
            <person name="Kasianov A.S."/>
            <person name="Danilenko V.N."/>
        </authorList>
    </citation>
    <scope>NUCLEOTIDE SEQUENCE [LARGE SCALE GENOMIC DNA]</scope>
    <source>
        <strain evidence="1 2">ATCC 19609</strain>
    </source>
</reference>
<dbReference type="EMBL" id="JNAD02000008">
    <property type="protein sequence ID" value="RKM94555.1"/>
    <property type="molecule type" value="Genomic_DNA"/>
</dbReference>
<evidence type="ECO:0000313" key="1">
    <source>
        <dbReference type="EMBL" id="RKM94555.1"/>
    </source>
</evidence>